<dbReference type="GO" id="GO:0016787">
    <property type="term" value="F:hydrolase activity"/>
    <property type="evidence" value="ECO:0007669"/>
    <property type="project" value="UniProtKB-KW"/>
</dbReference>
<keyword evidence="1 4" id="KW-0378">Hydrolase</keyword>
<evidence type="ECO:0000256" key="2">
    <source>
        <dbReference type="SAM" id="Phobius"/>
    </source>
</evidence>
<evidence type="ECO:0000256" key="1">
    <source>
        <dbReference type="ARBA" id="ARBA00022801"/>
    </source>
</evidence>
<comment type="caution">
    <text evidence="4">The sequence shown here is derived from an EMBL/GenBank/DDBJ whole genome shotgun (WGS) entry which is preliminary data.</text>
</comment>
<evidence type="ECO:0000313" key="5">
    <source>
        <dbReference type="Proteomes" id="UP001431131"/>
    </source>
</evidence>
<evidence type="ECO:0000313" key="4">
    <source>
        <dbReference type="EMBL" id="MCH1624358.1"/>
    </source>
</evidence>
<dbReference type="SUPFAM" id="SSF53474">
    <property type="entry name" value="alpha/beta-Hydrolases"/>
    <property type="match status" value="1"/>
</dbReference>
<keyword evidence="5" id="KW-1185">Reference proteome</keyword>
<feature type="domain" description="BD-FAE-like" evidence="3">
    <location>
        <begin position="78"/>
        <end position="271"/>
    </location>
</feature>
<gene>
    <name evidence="4" type="ORF">MJG50_03380</name>
</gene>
<proteinExistence type="predicted"/>
<sequence>MILHPLGMTFLVVGLTLLGAVLLYILYFNLSPMPVVRMLRKGMDAKLTYPPEFDRDNVDVQIEKDLAYPSHYRNAMFDLYMPARAKQPVPVILWVHGGAFVAGDKSGVENWGAMLAARGYAVVSMNYEWAPEARYPAQLIQINECLQYIQQLAKSRSFDMDQLFLAGDSAGAHMVAQFAALQTNESLSNELQITSSIPKGGIKGVLLFCGPYDIELMTKPKSRLMRLFLGRIGWSYLGKRNWQKSPLAKTLKVTTYVTPHYPPCYITDGNTGSFEGHGRALVKVLRENGVPVVDRFFLLDDGIVNHEYQVDLLRPEGLLAFEDTLLFLSKRSESNDRDMECPITNLGSQN</sequence>
<protein>
    <submittedName>
        <fullName evidence="4">Alpha/beta hydrolase</fullName>
    </submittedName>
</protein>
<dbReference type="PANTHER" id="PTHR48081">
    <property type="entry name" value="AB HYDROLASE SUPERFAMILY PROTEIN C4A8.06C"/>
    <property type="match status" value="1"/>
</dbReference>
<dbReference type="Gene3D" id="3.40.50.1820">
    <property type="entry name" value="alpha/beta hydrolase"/>
    <property type="match status" value="1"/>
</dbReference>
<dbReference type="Proteomes" id="UP001431131">
    <property type="component" value="Unassembled WGS sequence"/>
</dbReference>
<dbReference type="Pfam" id="PF20434">
    <property type="entry name" value="BD-FAE"/>
    <property type="match status" value="1"/>
</dbReference>
<dbReference type="RefSeq" id="WP_240252713.1">
    <property type="nucleotide sequence ID" value="NZ_JAKTTI010000003.1"/>
</dbReference>
<feature type="transmembrane region" description="Helical" evidence="2">
    <location>
        <begin position="6"/>
        <end position="30"/>
    </location>
</feature>
<name>A0AAW5DWF5_9BACI</name>
<organism evidence="4 5">
    <name type="scientific">Fredinandcohnia quinoae</name>
    <dbReference type="NCBI Taxonomy" id="2918902"/>
    <lineage>
        <taxon>Bacteria</taxon>
        <taxon>Bacillati</taxon>
        <taxon>Bacillota</taxon>
        <taxon>Bacilli</taxon>
        <taxon>Bacillales</taxon>
        <taxon>Bacillaceae</taxon>
        <taxon>Fredinandcohnia</taxon>
    </lineage>
</organism>
<accession>A0AAW5DWF5</accession>
<keyword evidence="2" id="KW-0472">Membrane</keyword>
<dbReference type="EMBL" id="JAKTTI010000003">
    <property type="protein sequence ID" value="MCH1624358.1"/>
    <property type="molecule type" value="Genomic_DNA"/>
</dbReference>
<dbReference type="PANTHER" id="PTHR48081:SF6">
    <property type="entry name" value="PEPTIDASE S9 PROLYL OLIGOPEPTIDASE CATALYTIC DOMAIN-CONTAINING PROTEIN"/>
    <property type="match status" value="1"/>
</dbReference>
<evidence type="ECO:0000259" key="3">
    <source>
        <dbReference type="Pfam" id="PF20434"/>
    </source>
</evidence>
<dbReference type="InterPro" id="IPR029058">
    <property type="entry name" value="AB_hydrolase_fold"/>
</dbReference>
<reference evidence="4" key="1">
    <citation type="submission" date="2022-02" db="EMBL/GenBank/DDBJ databases">
        <title>Fredinandcohnia quinoae sp. nov. isolated from Chenopodium quinoa seeds.</title>
        <authorList>
            <person name="Saati-Santamaria Z."/>
            <person name="Flores-Felix J.D."/>
            <person name="Igual J.M."/>
            <person name="Velazquez E."/>
            <person name="Garcia-Fraile P."/>
            <person name="Martinez-Molina E."/>
        </authorList>
    </citation>
    <scope>NUCLEOTIDE SEQUENCE</scope>
    <source>
        <strain evidence="4">SECRCQ15</strain>
    </source>
</reference>
<dbReference type="AlphaFoldDB" id="A0AAW5DWF5"/>
<dbReference type="InterPro" id="IPR049492">
    <property type="entry name" value="BD-FAE-like_dom"/>
</dbReference>
<keyword evidence="2" id="KW-1133">Transmembrane helix</keyword>
<dbReference type="InterPro" id="IPR050300">
    <property type="entry name" value="GDXG_lipolytic_enzyme"/>
</dbReference>
<keyword evidence="2" id="KW-0812">Transmembrane</keyword>